<evidence type="ECO:0008006" key="5">
    <source>
        <dbReference type="Google" id="ProtNLM"/>
    </source>
</evidence>
<sequence length="262" mass="30511">MEEKQIYTYSRWKKLQDKFNLVKQEVQKTIQDLKPKTPKVKPSALTESEEIPEKLHPPTPEVISSEKPKLKKVSPNKSKPKIPRRFSLEFDEKILTYTLFFAIIAIVILGIFLSSRDKKPVQELPNRYFQTKILSPTLMPTPNPTSSPPVNQVLDGNPANWKTYRNEDPIVGYIFFYTNLDEAINDMGHQFEQRNVTRQEFTINGWKALRVTVTTPEIAGWSMSDVLITGEKYIYRIWMGDPRLQFADVEQKILSTLRFMED</sequence>
<dbReference type="AlphaFoldDB" id="A0A0G0MBF2"/>
<feature type="transmembrane region" description="Helical" evidence="2">
    <location>
        <begin position="94"/>
        <end position="113"/>
    </location>
</feature>
<organism evidence="3 4">
    <name type="scientific">Candidatus Woesebacteria bacterium GW2011_GWB1_39_12</name>
    <dbReference type="NCBI Taxonomy" id="1618574"/>
    <lineage>
        <taxon>Bacteria</taxon>
        <taxon>Candidatus Woeseibacteriota</taxon>
    </lineage>
</organism>
<evidence type="ECO:0000256" key="2">
    <source>
        <dbReference type="SAM" id="Phobius"/>
    </source>
</evidence>
<keyword evidence="2" id="KW-0472">Membrane</keyword>
<keyword evidence="2" id="KW-1133">Transmembrane helix</keyword>
<proteinExistence type="predicted"/>
<dbReference type="STRING" id="1618574.UT24_C0005G0088"/>
<comment type="caution">
    <text evidence="3">The sequence shown here is derived from an EMBL/GenBank/DDBJ whole genome shotgun (WGS) entry which is preliminary data.</text>
</comment>
<reference evidence="3 4" key="1">
    <citation type="journal article" date="2015" name="Nature">
        <title>rRNA introns, odd ribosomes, and small enigmatic genomes across a large radiation of phyla.</title>
        <authorList>
            <person name="Brown C.T."/>
            <person name="Hug L.A."/>
            <person name="Thomas B.C."/>
            <person name="Sharon I."/>
            <person name="Castelle C.J."/>
            <person name="Singh A."/>
            <person name="Wilkins M.J."/>
            <person name="Williams K.H."/>
            <person name="Banfield J.F."/>
        </authorList>
    </citation>
    <scope>NUCLEOTIDE SEQUENCE [LARGE SCALE GENOMIC DNA]</scope>
</reference>
<evidence type="ECO:0000313" key="4">
    <source>
        <dbReference type="Proteomes" id="UP000033881"/>
    </source>
</evidence>
<name>A0A0G0MBF2_9BACT</name>
<evidence type="ECO:0000313" key="3">
    <source>
        <dbReference type="EMBL" id="KKR01379.1"/>
    </source>
</evidence>
<gene>
    <name evidence="3" type="ORF">UT24_C0005G0088</name>
</gene>
<evidence type="ECO:0000256" key="1">
    <source>
        <dbReference type="SAM" id="MobiDB-lite"/>
    </source>
</evidence>
<feature type="compositionally biased region" description="Basic residues" evidence="1">
    <location>
        <begin position="69"/>
        <end position="79"/>
    </location>
</feature>
<protein>
    <recommendedName>
        <fullName evidence="5">DUF4367 domain-containing protein</fullName>
    </recommendedName>
</protein>
<dbReference type="Proteomes" id="UP000033881">
    <property type="component" value="Unassembled WGS sequence"/>
</dbReference>
<feature type="region of interest" description="Disordered" evidence="1">
    <location>
        <begin position="33"/>
        <end position="79"/>
    </location>
</feature>
<accession>A0A0G0MBF2</accession>
<dbReference type="EMBL" id="LBWB01000005">
    <property type="protein sequence ID" value="KKR01379.1"/>
    <property type="molecule type" value="Genomic_DNA"/>
</dbReference>
<keyword evidence="2" id="KW-0812">Transmembrane</keyword>